<reference evidence="3 4" key="1">
    <citation type="submission" date="2021-03" db="EMBL/GenBank/DDBJ databases">
        <title>Genomic Encyclopedia of Type Strains, Phase IV (KMG-IV): sequencing the most valuable type-strain genomes for metagenomic binning, comparative biology and taxonomic classification.</title>
        <authorList>
            <person name="Goeker M."/>
        </authorList>
    </citation>
    <scope>NUCLEOTIDE SEQUENCE [LARGE SCALE GENOMIC DNA]</scope>
    <source>
        <strain evidence="3 4">DSM 28783</strain>
    </source>
</reference>
<feature type="domain" description="Peptidase S55" evidence="2">
    <location>
        <begin position="165"/>
        <end position="396"/>
    </location>
</feature>
<evidence type="ECO:0000256" key="1">
    <source>
        <dbReference type="SAM" id="Phobius"/>
    </source>
</evidence>
<dbReference type="EMBL" id="JAGGLM010000001">
    <property type="protein sequence ID" value="MBP2031486.1"/>
    <property type="molecule type" value="Genomic_DNA"/>
</dbReference>
<dbReference type="InterPro" id="IPR014219">
    <property type="entry name" value="SpoIVB"/>
</dbReference>
<gene>
    <name evidence="3" type="ORF">J2Z42_000151</name>
</gene>
<dbReference type="NCBIfam" id="TIGR02860">
    <property type="entry name" value="spore_IV_B"/>
    <property type="match status" value="1"/>
</dbReference>
<dbReference type="Pfam" id="PF13180">
    <property type="entry name" value="PDZ_2"/>
    <property type="match status" value="1"/>
</dbReference>
<dbReference type="PROSITE" id="PS51494">
    <property type="entry name" value="SPOIVB"/>
    <property type="match status" value="1"/>
</dbReference>
<dbReference type="Proteomes" id="UP001519307">
    <property type="component" value="Unassembled WGS sequence"/>
</dbReference>
<dbReference type="EC" id="3.4.21.116" evidence="3"/>
<dbReference type="SMART" id="SM00228">
    <property type="entry name" value="PDZ"/>
    <property type="match status" value="1"/>
</dbReference>
<evidence type="ECO:0000313" key="4">
    <source>
        <dbReference type="Proteomes" id="UP001519307"/>
    </source>
</evidence>
<keyword evidence="1" id="KW-1133">Transmembrane helix</keyword>
<protein>
    <submittedName>
        <fullName evidence="3">Stage IV sporulation protein B</fullName>
        <ecNumber evidence="3">3.4.21.116</ecNumber>
    </submittedName>
</protein>
<organism evidence="3 4">
    <name type="scientific">Clostridium algifaecis</name>
    <dbReference type="NCBI Taxonomy" id="1472040"/>
    <lineage>
        <taxon>Bacteria</taxon>
        <taxon>Bacillati</taxon>
        <taxon>Bacillota</taxon>
        <taxon>Clostridia</taxon>
        <taxon>Eubacteriales</taxon>
        <taxon>Clostridiaceae</taxon>
        <taxon>Clostridium</taxon>
    </lineage>
</organism>
<dbReference type="SUPFAM" id="SSF50156">
    <property type="entry name" value="PDZ domain-like"/>
    <property type="match status" value="1"/>
</dbReference>
<dbReference type="RefSeq" id="WP_209700450.1">
    <property type="nucleotide sequence ID" value="NZ_JAGGLM010000001.1"/>
</dbReference>
<name>A0ABS4KN80_9CLOT</name>
<keyword evidence="4" id="KW-1185">Reference proteome</keyword>
<keyword evidence="1" id="KW-0812">Transmembrane</keyword>
<evidence type="ECO:0000259" key="2">
    <source>
        <dbReference type="PROSITE" id="PS51494"/>
    </source>
</evidence>
<proteinExistence type="predicted"/>
<dbReference type="InterPro" id="IPR036034">
    <property type="entry name" value="PDZ_sf"/>
</dbReference>
<dbReference type="InterPro" id="IPR008763">
    <property type="entry name" value="Peptidase_S55"/>
</dbReference>
<dbReference type="InterPro" id="IPR009003">
    <property type="entry name" value="Peptidase_S1_PA"/>
</dbReference>
<sequence>MEKKSKKMLYYMLIPMLFIMLFIYYEFKNIPTVIFLKENQSIKQNIFLKVNGNKKSKKNASINLLGIVPVGSVSIKPVKSDILLYPGGQPVGVKLNTKGVLVVALSDITTIKGKAASPAAVAGIQIGDNILKMNETIIKDAEQTKNIVNESNGQNITVLIERKGQKLKKIIKPVKSMDGDNYKIGLWIRDSTAGIGTLTFYDKNSKMFAALGHPIMDIDTGTILNINSGQVVSSSIVSVKKGIKGNPGELKGIFVNEDSVLGNIYKNTECGIFGKGKDELQNNSVAPMKIGLRNEIKEGPAKILTTIDKDGVKAYDIRIDKLLAQDSPGPKSMVIKVTDKELLEKTGGIVQGMSGSPIIQNGKIVGAVTHVLVNKPDVGYGIYIEWMLSDANLLMK</sequence>
<dbReference type="GO" id="GO:0016787">
    <property type="term" value="F:hydrolase activity"/>
    <property type="evidence" value="ECO:0007669"/>
    <property type="project" value="UniProtKB-KW"/>
</dbReference>
<keyword evidence="1" id="KW-0472">Membrane</keyword>
<accession>A0ABS4KN80</accession>
<dbReference type="Pfam" id="PF05580">
    <property type="entry name" value="Peptidase_S55"/>
    <property type="match status" value="1"/>
</dbReference>
<keyword evidence="3" id="KW-0378">Hydrolase</keyword>
<comment type="caution">
    <text evidence="3">The sequence shown here is derived from an EMBL/GenBank/DDBJ whole genome shotgun (WGS) entry which is preliminary data.</text>
</comment>
<dbReference type="Gene3D" id="2.30.42.10">
    <property type="match status" value="1"/>
</dbReference>
<evidence type="ECO:0000313" key="3">
    <source>
        <dbReference type="EMBL" id="MBP2031486.1"/>
    </source>
</evidence>
<dbReference type="SUPFAM" id="SSF50494">
    <property type="entry name" value="Trypsin-like serine proteases"/>
    <property type="match status" value="1"/>
</dbReference>
<dbReference type="InterPro" id="IPR001478">
    <property type="entry name" value="PDZ"/>
</dbReference>
<feature type="transmembrane region" description="Helical" evidence="1">
    <location>
        <begin position="9"/>
        <end position="27"/>
    </location>
</feature>